<dbReference type="InterPro" id="IPR036515">
    <property type="entry name" value="Transposase_17_sf"/>
</dbReference>
<organism evidence="2 3">
    <name type="scientific">Rhodonellum ikkaensis</name>
    <dbReference type="NCBI Taxonomy" id="336829"/>
    <lineage>
        <taxon>Bacteria</taxon>
        <taxon>Pseudomonadati</taxon>
        <taxon>Bacteroidota</taxon>
        <taxon>Cytophagia</taxon>
        <taxon>Cytophagales</taxon>
        <taxon>Cytophagaceae</taxon>
        <taxon>Rhodonellum</taxon>
    </lineage>
</organism>
<keyword evidence="3" id="KW-1185">Reference proteome</keyword>
<evidence type="ECO:0000313" key="2">
    <source>
        <dbReference type="EMBL" id="SDZ06973.1"/>
    </source>
</evidence>
<dbReference type="SUPFAM" id="SSF143422">
    <property type="entry name" value="Transposase IS200-like"/>
    <property type="match status" value="1"/>
</dbReference>
<feature type="domain" description="Transposase IS200-like" evidence="1">
    <location>
        <begin position="5"/>
        <end position="119"/>
    </location>
</feature>
<comment type="caution">
    <text evidence="2">The sequence shown here is derived from an EMBL/GenBank/DDBJ whole genome shotgun (WGS) entry which is preliminary data.</text>
</comment>
<evidence type="ECO:0000259" key="1">
    <source>
        <dbReference type="SMART" id="SM01321"/>
    </source>
</evidence>
<dbReference type="Proteomes" id="UP000199663">
    <property type="component" value="Unassembled WGS sequence"/>
</dbReference>
<name>A0A1H3Q177_9BACT</name>
<dbReference type="InterPro" id="IPR002686">
    <property type="entry name" value="Transposase_17"/>
</dbReference>
<dbReference type="PANTHER" id="PTHR33360">
    <property type="entry name" value="TRANSPOSASE FOR INSERTION SEQUENCE ELEMENT IS200"/>
    <property type="match status" value="1"/>
</dbReference>
<protein>
    <submittedName>
        <fullName evidence="2">REP element-mobilizing transposase RayT</fullName>
    </submittedName>
</protein>
<dbReference type="PANTHER" id="PTHR33360:SF2">
    <property type="entry name" value="TRANSPOSASE FOR INSERTION SEQUENCE ELEMENT IS200"/>
    <property type="match status" value="1"/>
</dbReference>
<dbReference type="SMART" id="SM01321">
    <property type="entry name" value="Y1_Tnp"/>
    <property type="match status" value="1"/>
</dbReference>
<dbReference type="RefSeq" id="WP_092655410.1">
    <property type="nucleotide sequence ID" value="NZ_FNQC01000005.1"/>
</dbReference>
<dbReference type="NCBIfam" id="NF033573">
    <property type="entry name" value="transpos_IS200"/>
    <property type="match status" value="1"/>
</dbReference>
<dbReference type="Gene3D" id="3.30.70.1290">
    <property type="entry name" value="Transposase IS200-like"/>
    <property type="match status" value="1"/>
</dbReference>
<proteinExistence type="predicted"/>
<accession>A0A1H3Q177</accession>
<dbReference type="EMBL" id="FNQC01000005">
    <property type="protein sequence ID" value="SDZ06973.1"/>
    <property type="molecule type" value="Genomic_DNA"/>
</dbReference>
<gene>
    <name evidence="2" type="ORF">SAMN05444412_105146</name>
</gene>
<sequence>MANTYHQLLIQTVFAVKYRDAQISNDIRRIMFPVMGNLFKENGCRIIIINGVEDHVHCLFGIKPDISISNVIQNVKAKSSKWVNENSLCKTRFEWQKGFGAFSYSNSQMEVVYRYIQNQENHHRKTTFREEYIKMLKKYNVDFDDKYLFEDLQ</sequence>
<reference evidence="2 3" key="1">
    <citation type="submission" date="2016-10" db="EMBL/GenBank/DDBJ databases">
        <authorList>
            <person name="Varghese N."/>
            <person name="Submissions S."/>
        </authorList>
    </citation>
    <scope>NUCLEOTIDE SEQUENCE [LARGE SCALE GENOMIC DNA]</scope>
    <source>
        <strain evidence="2 3">DSM 17997</strain>
    </source>
</reference>
<dbReference type="Pfam" id="PF01797">
    <property type="entry name" value="Y1_Tnp"/>
    <property type="match status" value="1"/>
</dbReference>
<evidence type="ECO:0000313" key="3">
    <source>
        <dbReference type="Proteomes" id="UP000199663"/>
    </source>
</evidence>